<feature type="region of interest" description="Disordered" evidence="1">
    <location>
        <begin position="189"/>
        <end position="213"/>
    </location>
</feature>
<keyword evidence="2" id="KW-0472">Membrane</keyword>
<keyword evidence="5" id="KW-1185">Reference proteome</keyword>
<gene>
    <name evidence="4" type="ORF">ENC19_20420</name>
</gene>
<proteinExistence type="predicted"/>
<dbReference type="Gene3D" id="3.30.10.20">
    <property type="match status" value="1"/>
</dbReference>
<dbReference type="Proteomes" id="UP000478148">
    <property type="component" value="Unassembled WGS sequence"/>
</dbReference>
<evidence type="ECO:0000256" key="1">
    <source>
        <dbReference type="SAM" id="MobiDB-lite"/>
    </source>
</evidence>
<dbReference type="SMART" id="SM00740">
    <property type="entry name" value="PASTA"/>
    <property type="match status" value="1"/>
</dbReference>
<dbReference type="Pfam" id="PF03793">
    <property type="entry name" value="PASTA"/>
    <property type="match status" value="1"/>
</dbReference>
<dbReference type="CDD" id="cd06577">
    <property type="entry name" value="PASTA_pknB"/>
    <property type="match status" value="1"/>
</dbReference>
<evidence type="ECO:0000313" key="4">
    <source>
        <dbReference type="EMBL" id="NGM14842.1"/>
    </source>
</evidence>
<organism evidence="4 5">
    <name type="scientific">Verrucosispora sioxanthis</name>
    <dbReference type="NCBI Taxonomy" id="2499994"/>
    <lineage>
        <taxon>Bacteria</taxon>
        <taxon>Bacillati</taxon>
        <taxon>Actinomycetota</taxon>
        <taxon>Actinomycetes</taxon>
        <taxon>Micromonosporales</taxon>
        <taxon>Micromonosporaceae</taxon>
        <taxon>Micromonospora</taxon>
    </lineage>
</organism>
<accession>A0A6M1L9E2</accession>
<evidence type="ECO:0000313" key="5">
    <source>
        <dbReference type="Proteomes" id="UP000478148"/>
    </source>
</evidence>
<dbReference type="InterPro" id="IPR005543">
    <property type="entry name" value="PASTA_dom"/>
</dbReference>
<dbReference type="PROSITE" id="PS51178">
    <property type="entry name" value="PASTA"/>
    <property type="match status" value="1"/>
</dbReference>
<dbReference type="AlphaFoldDB" id="A0A6M1L9E2"/>
<comment type="caution">
    <text evidence="4">The sequence shown here is derived from an EMBL/GenBank/DDBJ whole genome shotgun (WGS) entry which is preliminary data.</text>
</comment>
<feature type="compositionally biased region" description="Low complexity" evidence="1">
    <location>
        <begin position="1"/>
        <end position="13"/>
    </location>
</feature>
<name>A0A6M1L9E2_9ACTN</name>
<reference evidence="4 5" key="1">
    <citation type="submission" date="2020-02" db="EMBL/GenBank/DDBJ databases">
        <title>Draft Genome Sequence of Verrucosispora sp. Strain CWR15, Isolated from Gulf of Mexico Sponge.</title>
        <authorList>
            <person name="Kennedy S.J."/>
            <person name="Cella E."/>
            <person name="Azarian T."/>
            <person name="Baker B.J."/>
            <person name="Shaw L.N."/>
        </authorList>
    </citation>
    <scope>NUCLEOTIDE SEQUENCE [LARGE SCALE GENOMIC DNA]</scope>
    <source>
        <strain evidence="4 5">CWR15</strain>
    </source>
</reference>
<keyword evidence="2" id="KW-1133">Transmembrane helix</keyword>
<evidence type="ECO:0000259" key="3">
    <source>
        <dbReference type="PROSITE" id="PS51178"/>
    </source>
</evidence>
<dbReference type="EMBL" id="SAIY01000007">
    <property type="protein sequence ID" value="NGM14842.1"/>
    <property type="molecule type" value="Genomic_DNA"/>
</dbReference>
<evidence type="ECO:0000256" key="2">
    <source>
        <dbReference type="SAM" id="Phobius"/>
    </source>
</evidence>
<sequence>MDRAAGAPADATAQLPPTQPSGPAAWSGRAEVPSVRPGVERESAGGDWYADEQPGRPWWLPILWGVLLLLLVGLIGGGFWLASQGLDDDGPSESPSPTTQAPPTTASPSPTTASPSAAPTTSAAPAQVPVPPLVGLPEAAARAALDGLDLDYEVEYRPSDQPEGTVIATDPGAGELVAAGDEVRLVVAEASPSPSPTTDEPTTEPTATASPTG</sequence>
<protein>
    <submittedName>
        <fullName evidence="4">PASTA domain-containing protein</fullName>
    </submittedName>
</protein>
<feature type="domain" description="PASTA" evidence="3">
    <location>
        <begin position="124"/>
        <end position="189"/>
    </location>
</feature>
<feature type="region of interest" description="Disordered" evidence="1">
    <location>
        <begin position="86"/>
        <end position="132"/>
    </location>
</feature>
<feature type="compositionally biased region" description="Low complexity" evidence="1">
    <location>
        <begin position="92"/>
        <end position="127"/>
    </location>
</feature>
<feature type="transmembrane region" description="Helical" evidence="2">
    <location>
        <begin position="58"/>
        <end position="82"/>
    </location>
</feature>
<feature type="region of interest" description="Disordered" evidence="1">
    <location>
        <begin position="1"/>
        <end position="52"/>
    </location>
</feature>
<keyword evidence="2" id="KW-0812">Transmembrane</keyword>